<proteinExistence type="predicted"/>
<reference evidence="2 3" key="1">
    <citation type="submission" date="2020-02" db="EMBL/GenBank/DDBJ databases">
        <title>Draft genome sequence of two Spirosoma agri KCTC 52727 and Spirosoma terrae KCTC 52035.</title>
        <authorList>
            <person name="Rojas J."/>
            <person name="Ambika Manirajan B."/>
            <person name="Ratering S."/>
            <person name="Suarez C."/>
            <person name="Schnell S."/>
        </authorList>
    </citation>
    <scope>NUCLEOTIDE SEQUENCE [LARGE SCALE GENOMIC DNA]</scope>
    <source>
        <strain evidence="2 3">KCTC 52727</strain>
    </source>
</reference>
<comment type="caution">
    <text evidence="2">The sequence shown here is derived from an EMBL/GenBank/DDBJ whole genome shotgun (WGS) entry which is preliminary data.</text>
</comment>
<gene>
    <name evidence="2" type="ORF">GK091_15065</name>
</gene>
<name>A0A6M0ILD4_9BACT</name>
<organism evidence="2 3">
    <name type="scientific">Spirosoma agri</name>
    <dbReference type="NCBI Taxonomy" id="1987381"/>
    <lineage>
        <taxon>Bacteria</taxon>
        <taxon>Pseudomonadati</taxon>
        <taxon>Bacteroidota</taxon>
        <taxon>Cytophagia</taxon>
        <taxon>Cytophagales</taxon>
        <taxon>Cytophagaceae</taxon>
        <taxon>Spirosoma</taxon>
    </lineage>
</organism>
<evidence type="ECO:0000313" key="2">
    <source>
        <dbReference type="EMBL" id="NEU68211.1"/>
    </source>
</evidence>
<sequence length="223" mass="24300">MTKPLYSLLCLCLLQAVSSFGQGKLSVSAAITPLYVNTAYSRFYLYPDSDGAIVEPIYMNGTVGSVGYVAGATAYYTYAPGWSVAAGIWYRYLPTQVARSPLAGEGTTSIRSRAIRIPLMLNFRSSAKKLSPYYTLGVLIDIPFSSRVVAVRDDMPTQKLRLSPDPGPQFSAMIGAGAVYQIDPTLALTVQPTATYRLGRFGGSHTDKRTYELGLQTQLIYSF</sequence>
<evidence type="ECO:0000256" key="1">
    <source>
        <dbReference type="SAM" id="SignalP"/>
    </source>
</evidence>
<dbReference type="RefSeq" id="WP_164039813.1">
    <property type="nucleotide sequence ID" value="NZ_JAAGNZ010000001.1"/>
</dbReference>
<accession>A0A6M0ILD4</accession>
<keyword evidence="3" id="KW-1185">Reference proteome</keyword>
<dbReference type="AlphaFoldDB" id="A0A6M0ILD4"/>
<dbReference type="Proteomes" id="UP000477386">
    <property type="component" value="Unassembled WGS sequence"/>
</dbReference>
<feature type="signal peptide" evidence="1">
    <location>
        <begin position="1"/>
        <end position="21"/>
    </location>
</feature>
<dbReference type="Gene3D" id="2.40.160.20">
    <property type="match status" value="1"/>
</dbReference>
<protein>
    <submittedName>
        <fullName evidence="2">PorT family protein</fullName>
    </submittedName>
</protein>
<evidence type="ECO:0000313" key="3">
    <source>
        <dbReference type="Proteomes" id="UP000477386"/>
    </source>
</evidence>
<keyword evidence="1" id="KW-0732">Signal</keyword>
<dbReference type="EMBL" id="JAAGNZ010000001">
    <property type="protein sequence ID" value="NEU68211.1"/>
    <property type="molecule type" value="Genomic_DNA"/>
</dbReference>
<feature type="chain" id="PRO_5026657202" evidence="1">
    <location>
        <begin position="22"/>
        <end position="223"/>
    </location>
</feature>